<comment type="caution">
    <text evidence="2">The sequence shown here is derived from an EMBL/GenBank/DDBJ whole genome shotgun (WGS) entry which is preliminary data.</text>
</comment>
<dbReference type="PROSITE" id="PS50081">
    <property type="entry name" value="ZF_DAG_PE_2"/>
    <property type="match status" value="1"/>
</dbReference>
<evidence type="ECO:0000259" key="1">
    <source>
        <dbReference type="PROSITE" id="PS50081"/>
    </source>
</evidence>
<proteinExistence type="predicted"/>
<protein>
    <recommendedName>
        <fullName evidence="1">Phorbol-ester/DAG-type domain-containing protein</fullName>
    </recommendedName>
</protein>
<evidence type="ECO:0000313" key="3">
    <source>
        <dbReference type="Proteomes" id="UP001071777"/>
    </source>
</evidence>
<organism evidence="2 3">
    <name type="scientific">Cryptosporidium canis</name>
    <dbReference type="NCBI Taxonomy" id="195482"/>
    <lineage>
        <taxon>Eukaryota</taxon>
        <taxon>Sar</taxon>
        <taxon>Alveolata</taxon>
        <taxon>Apicomplexa</taxon>
        <taxon>Conoidasida</taxon>
        <taxon>Coccidia</taxon>
        <taxon>Eucoccidiorida</taxon>
        <taxon>Eimeriorina</taxon>
        <taxon>Cryptosporidiidae</taxon>
        <taxon>Cryptosporidium</taxon>
    </lineage>
</organism>
<dbReference type="Proteomes" id="UP001071777">
    <property type="component" value="Unassembled WGS sequence"/>
</dbReference>
<gene>
    <name evidence="2" type="ORF">OJ252_2097</name>
</gene>
<accession>A0ABQ8P695</accession>
<feature type="domain" description="Phorbol-ester/DAG-type" evidence="1">
    <location>
        <begin position="273"/>
        <end position="339"/>
    </location>
</feature>
<keyword evidence="3" id="KW-1185">Reference proteome</keyword>
<reference evidence="2" key="1">
    <citation type="submission" date="2022-10" db="EMBL/GenBank/DDBJ databases">
        <title>Adaptive evolution leads to modifications in subtelomeric GC content in a zoonotic Cryptosporidium species.</title>
        <authorList>
            <person name="Li J."/>
            <person name="Feng Y."/>
            <person name="Xiao L."/>
        </authorList>
    </citation>
    <scope>NUCLEOTIDE SEQUENCE</scope>
    <source>
        <strain evidence="2">25894</strain>
    </source>
</reference>
<dbReference type="EMBL" id="JAPCXB010000077">
    <property type="protein sequence ID" value="KAJ1609826.1"/>
    <property type="molecule type" value="Genomic_DNA"/>
</dbReference>
<sequence>MINVDFFEIYKRLDINYTNKQVNSCSSINLKKDSIHQEIISIENQLNETGGFKQRENDGVYLDINFNSNSISLQPCIAIKEKSFRLPIFELTHDFQIPNSRYQVKQNSRLYEEIYSLIYSKYSNNIIEQGSIPSRKLRISETEQIFDLCESGHPYSIFWDGDDIKSNSSILLGEVTGLLCNNEKKNCNRYSFELPNISNEELNIVLDGSRYCNEFVFLKHCRLPFPFDDQIIRPNTQLQWLFIDKWPHLVVLTIPGVEIKHGDELVVDFGDNYHMFVVNDLKKALKHLININIKGTQTSCICSVCRAELEKEMFEYKRCLMCHEHVHDKCSYKLEGSVCCMICLKNSFNIIFGINLRSDHANEKNNWFRDSLANILKIFDGHACKECSSSFCKKDTDSERRKSAFFCKLIHEFYQLDRNSDSIDSFYAEYNSKRDSEPETSINLDIKSIEHFYNIFEKLIKHLKGFLDESRLNDCFGLESNFIQDGYISFSNCQSKFIFPDRLVYETWENSKWRDFIHWDNKKSCWVGMLKPNGMLSRFSCNKHLTLIESFYEAEKWVDDRIHETTIPKDLISKILYSYDKYSFLNSGNELQNNSENCISHSYYHSPYLPTDLASHPDYRIFSSENETNKYNNNSVVVSDGGTFSFSDEQLLNKNRDVHATSNTEQQSFSYPNPTDFMLSDFRPRVSSTSYIQCSPINKKRRIRSTLPLTSNAAKCPTEWRVRGITWHAERKAFIVPYRRDKDGGLTSTTFGAMKYGSPLTAFLKALEFRENYLKEQSTKLQEEIKQPNVICDQALLIRNLPNIIWDSNKLVWRALADEELLCDDNVVNKLNFKQHDIEVSAIPYGARIAYEIAEVCYIRRKALLLNSKGSLVQNIQTDGRIRSKGNSVNDRNTEFELVSGDQISSFISKDSQIEIIDGHNSSLKQIRLRIIFPNGEEVVRSDLIAWHFRSNSWIITNAMDGGNTTQAKNINYLNCQDSNIQQKSLIQSLIYAIECCTSIPPKCQVYVHAEEAESIIDSEDLAELLKPFPTGISWYCKKRRFYTSNGLDSNGRGQHFSIALYGSLIAAFNAAIDYRNIFLKNRRKATLPKVEWILCFPVNNLSMNINSGEGVKITDINTDKGVTKNLNGCDIYNSFNSYMGSCNERSIDGVNGEISSLNSCISGDSYHSGSDWLQHPTTVSLLDDQIIEPQNDLEGRILNIDLIE</sequence>
<dbReference type="InterPro" id="IPR002219">
    <property type="entry name" value="PKC_DAG/PE"/>
</dbReference>
<evidence type="ECO:0000313" key="2">
    <source>
        <dbReference type="EMBL" id="KAJ1609826.1"/>
    </source>
</evidence>
<name>A0ABQ8P695_9CRYT</name>